<dbReference type="EMBL" id="KZ309150">
    <property type="protein sequence ID" value="KAG8237312.1"/>
    <property type="molecule type" value="Genomic_DNA"/>
</dbReference>
<dbReference type="GO" id="GO:0046975">
    <property type="term" value="F:histone H3K36 methyltransferase activity"/>
    <property type="evidence" value="ECO:0007669"/>
    <property type="project" value="TreeGrafter"/>
</dbReference>
<dbReference type="OrthoDB" id="8056713at2759"/>
<dbReference type="GO" id="GO:0044774">
    <property type="term" value="P:mitotic DNA integrity checkpoint signaling"/>
    <property type="evidence" value="ECO:0007669"/>
    <property type="project" value="TreeGrafter"/>
</dbReference>
<dbReference type="Proteomes" id="UP000792457">
    <property type="component" value="Unassembled WGS sequence"/>
</dbReference>
<dbReference type="AlphaFoldDB" id="A0A8K0KMF6"/>
<dbReference type="PANTHER" id="PTHR46060:SF2">
    <property type="entry name" value="HISTONE-LYSINE N-METHYLTRANSFERASE SETMAR"/>
    <property type="match status" value="1"/>
</dbReference>
<dbReference type="GO" id="GO:0000729">
    <property type="term" value="P:DNA double-strand break processing"/>
    <property type="evidence" value="ECO:0007669"/>
    <property type="project" value="TreeGrafter"/>
</dbReference>
<feature type="non-terminal residue" evidence="2">
    <location>
        <position position="182"/>
    </location>
</feature>
<gene>
    <name evidence="2" type="ORF">J437_LFUL017496</name>
</gene>
<dbReference type="GO" id="GO:0000793">
    <property type="term" value="C:condensed chromosome"/>
    <property type="evidence" value="ECO:0007669"/>
    <property type="project" value="TreeGrafter"/>
</dbReference>
<dbReference type="GO" id="GO:0035861">
    <property type="term" value="C:site of double-strand break"/>
    <property type="evidence" value="ECO:0007669"/>
    <property type="project" value="TreeGrafter"/>
</dbReference>
<reference evidence="2" key="2">
    <citation type="submission" date="2017-10" db="EMBL/GenBank/DDBJ databases">
        <title>Ladona fulva Genome sequencing and assembly.</title>
        <authorList>
            <person name="Murali S."/>
            <person name="Richards S."/>
            <person name="Bandaranaike D."/>
            <person name="Bellair M."/>
            <person name="Blankenburg K."/>
            <person name="Chao H."/>
            <person name="Dinh H."/>
            <person name="Doddapaneni H."/>
            <person name="Dugan-Rocha S."/>
            <person name="Elkadiri S."/>
            <person name="Gnanaolivu R."/>
            <person name="Hernandez B."/>
            <person name="Skinner E."/>
            <person name="Javaid M."/>
            <person name="Lee S."/>
            <person name="Li M."/>
            <person name="Ming W."/>
            <person name="Munidasa M."/>
            <person name="Muniz J."/>
            <person name="Nguyen L."/>
            <person name="Hughes D."/>
            <person name="Osuji N."/>
            <person name="Pu L.-L."/>
            <person name="Puazo M."/>
            <person name="Qu C."/>
            <person name="Quiroz J."/>
            <person name="Raj R."/>
            <person name="Weissenberger G."/>
            <person name="Xin Y."/>
            <person name="Zou X."/>
            <person name="Han Y."/>
            <person name="Worley K."/>
            <person name="Muzny D."/>
            <person name="Gibbs R."/>
        </authorList>
    </citation>
    <scope>NUCLEOTIDE SEQUENCE</scope>
    <source>
        <strain evidence="2">Sampled in the wild</strain>
    </source>
</reference>
<dbReference type="GO" id="GO:0044547">
    <property type="term" value="F:DNA topoisomerase binding"/>
    <property type="evidence" value="ECO:0007669"/>
    <property type="project" value="TreeGrafter"/>
</dbReference>
<dbReference type="Gene3D" id="1.10.10.1450">
    <property type="match status" value="1"/>
</dbReference>
<proteinExistence type="predicted"/>
<organism evidence="2 3">
    <name type="scientific">Ladona fulva</name>
    <name type="common">Scarce chaser dragonfly</name>
    <name type="synonym">Libellula fulva</name>
    <dbReference type="NCBI Taxonomy" id="123851"/>
    <lineage>
        <taxon>Eukaryota</taxon>
        <taxon>Metazoa</taxon>
        <taxon>Ecdysozoa</taxon>
        <taxon>Arthropoda</taxon>
        <taxon>Hexapoda</taxon>
        <taxon>Insecta</taxon>
        <taxon>Pterygota</taxon>
        <taxon>Palaeoptera</taxon>
        <taxon>Odonata</taxon>
        <taxon>Epiprocta</taxon>
        <taxon>Anisoptera</taxon>
        <taxon>Libelluloidea</taxon>
        <taxon>Libellulidae</taxon>
        <taxon>Ladona</taxon>
    </lineage>
</organism>
<dbReference type="InterPro" id="IPR052709">
    <property type="entry name" value="Transposase-MT_Hybrid"/>
</dbReference>
<keyword evidence="3" id="KW-1185">Reference proteome</keyword>
<evidence type="ECO:0000313" key="3">
    <source>
        <dbReference type="Proteomes" id="UP000792457"/>
    </source>
</evidence>
<dbReference type="GO" id="GO:0000014">
    <property type="term" value="F:single-stranded DNA endodeoxyribonuclease activity"/>
    <property type="evidence" value="ECO:0007669"/>
    <property type="project" value="TreeGrafter"/>
</dbReference>
<name>A0A8K0KMF6_LADFU</name>
<accession>A0A8K0KMF6</accession>
<comment type="caution">
    <text evidence="2">The sequence shown here is derived from an EMBL/GenBank/DDBJ whole genome shotgun (WGS) entry which is preliminary data.</text>
</comment>
<evidence type="ECO:0000259" key="1">
    <source>
        <dbReference type="Pfam" id="PF17906"/>
    </source>
</evidence>
<dbReference type="GO" id="GO:0015074">
    <property type="term" value="P:DNA integration"/>
    <property type="evidence" value="ECO:0007669"/>
    <property type="project" value="TreeGrafter"/>
</dbReference>
<dbReference type="InterPro" id="IPR041426">
    <property type="entry name" value="Mos1_HTH"/>
</dbReference>
<dbReference type="Pfam" id="PF17906">
    <property type="entry name" value="HTH_48"/>
    <property type="match status" value="1"/>
</dbReference>
<dbReference type="GO" id="GO:0005634">
    <property type="term" value="C:nucleus"/>
    <property type="evidence" value="ECO:0007669"/>
    <property type="project" value="TreeGrafter"/>
</dbReference>
<dbReference type="PANTHER" id="PTHR46060">
    <property type="entry name" value="MARINER MOS1 TRANSPOSASE-LIKE PROTEIN"/>
    <property type="match status" value="1"/>
</dbReference>
<dbReference type="GO" id="GO:0042800">
    <property type="term" value="F:histone H3K4 methyltransferase activity"/>
    <property type="evidence" value="ECO:0007669"/>
    <property type="project" value="TreeGrafter"/>
</dbReference>
<dbReference type="GO" id="GO:0006303">
    <property type="term" value="P:double-strand break repair via nonhomologous end joining"/>
    <property type="evidence" value="ECO:0007669"/>
    <property type="project" value="TreeGrafter"/>
</dbReference>
<evidence type="ECO:0000313" key="2">
    <source>
        <dbReference type="EMBL" id="KAG8237312.1"/>
    </source>
</evidence>
<dbReference type="GO" id="GO:0003697">
    <property type="term" value="F:single-stranded DNA binding"/>
    <property type="evidence" value="ECO:0007669"/>
    <property type="project" value="TreeGrafter"/>
</dbReference>
<reference evidence="2" key="1">
    <citation type="submission" date="2013-04" db="EMBL/GenBank/DDBJ databases">
        <authorList>
            <person name="Qu J."/>
            <person name="Murali S.C."/>
            <person name="Bandaranaike D."/>
            <person name="Bellair M."/>
            <person name="Blankenburg K."/>
            <person name="Chao H."/>
            <person name="Dinh H."/>
            <person name="Doddapaneni H."/>
            <person name="Downs B."/>
            <person name="Dugan-Rocha S."/>
            <person name="Elkadiri S."/>
            <person name="Gnanaolivu R.D."/>
            <person name="Hernandez B."/>
            <person name="Javaid M."/>
            <person name="Jayaseelan J.C."/>
            <person name="Lee S."/>
            <person name="Li M."/>
            <person name="Ming W."/>
            <person name="Munidasa M."/>
            <person name="Muniz J."/>
            <person name="Nguyen L."/>
            <person name="Ongeri F."/>
            <person name="Osuji N."/>
            <person name="Pu L.-L."/>
            <person name="Puazo M."/>
            <person name="Qu C."/>
            <person name="Quiroz J."/>
            <person name="Raj R."/>
            <person name="Weissenberger G."/>
            <person name="Xin Y."/>
            <person name="Zou X."/>
            <person name="Han Y."/>
            <person name="Richards S."/>
            <person name="Worley K."/>
            <person name="Muzny D."/>
            <person name="Gibbs R."/>
        </authorList>
    </citation>
    <scope>NUCLEOTIDE SEQUENCE</scope>
    <source>
        <strain evidence="2">Sampled in the wild</strain>
    </source>
</reference>
<dbReference type="GO" id="GO:0031297">
    <property type="term" value="P:replication fork processing"/>
    <property type="evidence" value="ECO:0007669"/>
    <property type="project" value="TreeGrafter"/>
</dbReference>
<sequence>SKAAEASHNICAVYGVGAIAERTARDWYAKFKKGNFDLKDAPCYGRPVEFDEERLNQLLHKNPWDHPVKHRKPNQKLSIAARASTNPNVPSLFVLLHKSNPNELLAPLDWLALSHSRRPWQRGGQVSERAKGVPKGIRGSRRISWRDRELNFQQHSPPPFLFCDPPRTDPNNLLGIGDSISG</sequence>
<feature type="domain" description="Mos1 transposase HTH" evidence="1">
    <location>
        <begin position="2"/>
        <end position="35"/>
    </location>
</feature>
<dbReference type="GO" id="GO:0003690">
    <property type="term" value="F:double-stranded DNA binding"/>
    <property type="evidence" value="ECO:0007669"/>
    <property type="project" value="TreeGrafter"/>
</dbReference>
<protein>
    <recommendedName>
        <fullName evidence="1">Mos1 transposase HTH domain-containing protein</fullName>
    </recommendedName>
</protein>